<feature type="domain" description="Carrier" evidence="7">
    <location>
        <begin position="1004"/>
        <end position="1079"/>
    </location>
</feature>
<dbReference type="InterPro" id="IPR009081">
    <property type="entry name" value="PP-bd_ACP"/>
</dbReference>
<dbReference type="Gene3D" id="2.30.38.10">
    <property type="entry name" value="Luciferase, Domain 3"/>
    <property type="match status" value="2"/>
</dbReference>
<name>D8PF71_9BACT</name>
<dbReference type="GO" id="GO:0043041">
    <property type="term" value="P:amino acid activation for nonribosomal peptide biosynthetic process"/>
    <property type="evidence" value="ECO:0007669"/>
    <property type="project" value="TreeGrafter"/>
</dbReference>
<dbReference type="SUPFAM" id="SSF47336">
    <property type="entry name" value="ACP-like"/>
    <property type="match status" value="2"/>
</dbReference>
<dbReference type="HOGENOM" id="CLU_000022_0_3_0"/>
<dbReference type="InterPro" id="IPR001242">
    <property type="entry name" value="Condensation_dom"/>
</dbReference>
<dbReference type="Pfam" id="PF00668">
    <property type="entry name" value="Condensation"/>
    <property type="match status" value="3"/>
</dbReference>
<dbReference type="InterPro" id="IPR045851">
    <property type="entry name" value="AMP-bd_C_sf"/>
</dbReference>
<dbReference type="Proteomes" id="UP000001660">
    <property type="component" value="Chromosome"/>
</dbReference>
<dbReference type="Gene3D" id="3.30.559.30">
    <property type="entry name" value="Nonribosomal peptide synthetase, condensation domain"/>
    <property type="match status" value="3"/>
</dbReference>
<dbReference type="Pfam" id="PF13193">
    <property type="entry name" value="AMP-binding_C"/>
    <property type="match status" value="2"/>
</dbReference>
<keyword evidence="9" id="KW-1185">Reference proteome</keyword>
<keyword evidence="3" id="KW-0596">Phosphopantetheine</keyword>
<sequence length="2623" mass="290185">MQANRIEQGTAERAASGGLKNIEAIYPLSPMQEGMLFHTLMNPGTGIYLMQNRYYVEGEMDAELFRKAWEQVIARHSILRTSFVWKSQKRPLQAVHKEIEVPLDVMDWKGKERAEQTADLDALLQQELEQGFDFGKAPLMRLRLIRLTDRTYQFVHSFHHILLDEWCISPLLMDFLAHYEACAQGLVCRAEKPRPYRDYIAWLQKQDLDDANRFWRDYLRDFSTPTPLAYDRPPQGLADQNDDAADHCVHLSPDLTARLTTLAQQHRVTPNTFVQGAWAILLAYYSGERDVLFGVTVAGRPTQLLGVESVLGLFINTLPLRVSVSPEQPVLAWLKNLLAENIRLREYEYTPLIQIQRSSKVSRGEALFHSLFVFENAPVDPALCEGRIMFRAEEEQYRVHTNYPMTVMGWPGKELGLKLSYDRRLFDSETVLRMIGHLKRILEGLIMRPDARIGDLPLLDHEERASLLAHGTGQTEGPRDERSFATRFEAQVRRNPQAVAVTCGDGSLTYEALNRRANRLAKHLRTAGIDPDSIVALLDERGPDLLTMIVGCFKAGAAYLPLDPHHPVARIARLLELSRVAVVVTSYGLKAYLDQVLSAMPAASRPLVLTLDDLWSGQGCDDDRPIPSRMDQLAYVIYTSGSTGVPKGAMVTMGGMLNNMESKLTSLSIGPTGVIAQTASQCFDISVWQFLTGLLCGARTHIVSDELVREPARLLAHLDEAGVTIYEAVPAVLQALLDAGDRSESQRRFSRLRWVLPTGEALPPALCRRWFERHPDIPLMNAYGPAECADDVAVHPILAPPPEDAVRVPIGRAIQHLRLYILNRFFAPVPLGVSGELCIGGVGVGRGYVEDRLRTAQAFVPDPFSTEPGARLYRTGDLARYRPDGTIEYVGRMDHQVKVRGFRIELGEIESCLTDQDEVREAAVIVREDRPGERRLAAYVVPQDGRSIDSEQLRTALQTQLPEYMVPSIFLTLDALPRTPNGKVDRKALPAPDLDGAGGSIYVAPRSVTEELLAGIWADILGLERVGVRDHFFELGGHSLLATQVVSRIRSAFQIELPLRAAFECPTVADLAATVDRVRAEGNGRQVPALTAGRREGPAPLSFAQQRLWFLAQLDPESWLYNLSFGLRLRGPLDVDALRGSFGAVAMRHDQLRTRFLRAEGRPVQVTAESPTLPFERQFADPAPGVSLDQHVADLAADEARRPFAPEGSLLWRVKLVQLSEQDHLLLVTLHHVIADGWSLNLLLSDMVAAYDALRADQPVPWTASTLHYADYAQWQRGWMTGDVLERELEYWKRTLAGAPSMLSLQPDHLRPIVQTFRGARHTFTIPRELTSTLQTLGRRQGTTLFMTLLAAFQVLLHRYSGEVDLSIGTPIANRTSLETEELIGFFVNTLVLRTDLSGNPRFVDLLERVRETVLGAQAHQDVPFEQVVDALKPERDLSHAPLFQVMFALQTLGRQAMEIPGLTIEAVEVDPGSAKFDLSLEMTLAPEGLTGFFEFNLDLFEAATIGRMADHFLTLLAGLAAEPQRKLVEFPLLAAAERSQVVEAWNRTGRAYPAGAVPAQIAAQAARTPEAVAVRAGRTTVTYAALLAQASRLAQALQARGIGPEGLVAVALERSVDLVVALLGTWYAGAAFVPLDPTYPTERLRYMLQDSQAALLLTDAVQAARLAHDGPTLCLDRDRTTLDGYPPTPPVQATTGTQLAYVLYTSGSTGQPKGAGNSHAGLRNRLQWMQEAYGLTPADRVLQKTPISFDVSVWEFFWPLLVGAELVMAEPGAHKDPARLIQHIVEQGITTLHFVPPMLQAFIDQPGVETCRSLRQMLCSGEALPATLPPRVQQRLPEVALHNLYGPTEAAIDVTAWTCPTPPAATVPIGRPIANLQIYVLDPQGEPVPIGVPGECYIGGIGVGRGYHRRPDLTAARFVPDPFSEQPGQRLYRTGDLVRYRPDGAIEYLGRLDHQVKIRGVRIELGEVEAALRQQPGIREAVVLARRDGPGGARLVGYVTTVPEPPFDAAGLRQALAQTLPEYLVPAVIVRLAQLPLSPNGKVDRRALPAPEVEAQRTQAYAEPTTATEQQLAAIWAQVLGLARVGRHDNFFELGGDSILGLQVITQAKEIGLLLTPRQLFQQQTVERLAAVVNLESPAMPTIQAEQGLVSGLVPMTQAQRWLFEQRLSEPHHWNQSLMVTMSEAPDQARLTRALRRVIEQHDALRTRFDLSNGPTARIEASVPCGDLLSSVDLSRVSDQELTAAVSNEAEGYQQSLNLEEGPLFRAVLFDLGPNRPGRLLLIAHHLVVDGVSWRILLEDLERAYGVEQGGQPVFPPKTTSIKQWTDSAQALAESGVLLGELDFWAKQDQSMDRSLPLDDPAGERTEASAETCHVGFSREETEALLRQAPAAYRTQVNDLLLAALVQTFHRWTGQEQLLLDLEGHGREPVIPGTDLSRTVGWFTSIFPLLLRLPGGSMGEVVKGIKEQLRAVPSGGVGYGVLRYLARSPETDRLRRQSAAQVCFNYLGQLDRGSSEQALFGLASEPTGREHGSSNRMRYELSINADVTEGRLSVNWTYSRARIKPATIEMLAASYRQRLCNLIVHCCAPDAGGYTPSDFPDVAIEQDALDNILEIMERNHAR</sequence>
<feature type="domain" description="Carrier" evidence="7">
    <location>
        <begin position="2064"/>
        <end position="2138"/>
    </location>
</feature>
<dbReference type="GO" id="GO:0005737">
    <property type="term" value="C:cytoplasm"/>
    <property type="evidence" value="ECO:0007669"/>
    <property type="project" value="TreeGrafter"/>
</dbReference>
<dbReference type="FunFam" id="2.30.38.10:FF:000001">
    <property type="entry name" value="Non-ribosomal peptide synthetase PvdI"/>
    <property type="match status" value="2"/>
</dbReference>
<dbReference type="InterPro" id="IPR010071">
    <property type="entry name" value="AA_adenyl_dom"/>
</dbReference>
<dbReference type="Pfam" id="PF00550">
    <property type="entry name" value="PP-binding"/>
    <property type="match status" value="2"/>
</dbReference>
<evidence type="ECO:0000313" key="8">
    <source>
        <dbReference type="EMBL" id="CBK41880.1"/>
    </source>
</evidence>
<dbReference type="FunFam" id="3.40.50.980:FF:000001">
    <property type="entry name" value="Non-ribosomal peptide synthetase"/>
    <property type="match status" value="2"/>
</dbReference>
<dbReference type="EMBL" id="FP929003">
    <property type="protein sequence ID" value="CBK41880.1"/>
    <property type="molecule type" value="Genomic_DNA"/>
</dbReference>
<dbReference type="InterPro" id="IPR020845">
    <property type="entry name" value="AMP-binding_CS"/>
</dbReference>
<keyword evidence="5" id="KW-0436">Ligase</keyword>
<dbReference type="InterPro" id="IPR025110">
    <property type="entry name" value="AMP-bd_C"/>
</dbReference>
<evidence type="ECO:0000256" key="1">
    <source>
        <dbReference type="ARBA" id="ARBA00001957"/>
    </source>
</evidence>
<dbReference type="KEGG" id="nde:NIDE2160"/>
<evidence type="ECO:0000256" key="6">
    <source>
        <dbReference type="ARBA" id="ARBA00022737"/>
    </source>
</evidence>
<dbReference type="PROSITE" id="PS00455">
    <property type="entry name" value="AMP_BINDING"/>
    <property type="match status" value="2"/>
</dbReference>
<evidence type="ECO:0000256" key="3">
    <source>
        <dbReference type="ARBA" id="ARBA00022450"/>
    </source>
</evidence>
<protein>
    <submittedName>
        <fullName evidence="8">Putative Multi-domain non-ribosomal peptide synthetase</fullName>
    </submittedName>
</protein>
<dbReference type="Gene3D" id="3.30.300.30">
    <property type="match status" value="2"/>
</dbReference>
<dbReference type="InterPro" id="IPR010060">
    <property type="entry name" value="NRPS_synth"/>
</dbReference>
<dbReference type="OrthoDB" id="9757538at2"/>
<dbReference type="NCBIfam" id="TIGR01720">
    <property type="entry name" value="NRPS-para261"/>
    <property type="match status" value="1"/>
</dbReference>
<dbReference type="PROSITE" id="PS50075">
    <property type="entry name" value="CARRIER"/>
    <property type="match status" value="2"/>
</dbReference>
<keyword evidence="4" id="KW-0597">Phosphoprotein</keyword>
<dbReference type="PANTHER" id="PTHR45527:SF1">
    <property type="entry name" value="FATTY ACID SYNTHASE"/>
    <property type="match status" value="1"/>
</dbReference>
<dbReference type="InterPro" id="IPR036736">
    <property type="entry name" value="ACP-like_sf"/>
</dbReference>
<dbReference type="SMART" id="SM00823">
    <property type="entry name" value="PKS_PP"/>
    <property type="match status" value="2"/>
</dbReference>
<dbReference type="FunFam" id="3.40.50.12780:FF:000012">
    <property type="entry name" value="Non-ribosomal peptide synthetase"/>
    <property type="match status" value="1"/>
</dbReference>
<evidence type="ECO:0000256" key="2">
    <source>
        <dbReference type="ARBA" id="ARBA00006432"/>
    </source>
</evidence>
<dbReference type="FunFam" id="3.40.50.980:FF:000002">
    <property type="entry name" value="Enterobactin synthetase component F"/>
    <property type="match status" value="1"/>
</dbReference>
<accession>D8PF71</accession>
<dbReference type="CDD" id="cd17646">
    <property type="entry name" value="A_NRPS_AB3403-like"/>
    <property type="match status" value="1"/>
</dbReference>
<dbReference type="STRING" id="330214.NIDE2160"/>
<dbReference type="Gene3D" id="1.10.1200.10">
    <property type="entry name" value="ACP-like"/>
    <property type="match status" value="2"/>
</dbReference>
<dbReference type="Pfam" id="PF00501">
    <property type="entry name" value="AMP-binding"/>
    <property type="match status" value="2"/>
</dbReference>
<dbReference type="PANTHER" id="PTHR45527">
    <property type="entry name" value="NONRIBOSOMAL PEPTIDE SYNTHETASE"/>
    <property type="match status" value="1"/>
</dbReference>
<dbReference type="CDD" id="cd19531">
    <property type="entry name" value="LCL_NRPS-like"/>
    <property type="match status" value="1"/>
</dbReference>
<dbReference type="FunFam" id="1.10.1200.10:FF:000005">
    <property type="entry name" value="Nonribosomal peptide synthetase 1"/>
    <property type="match status" value="2"/>
</dbReference>
<dbReference type="GO" id="GO:0031177">
    <property type="term" value="F:phosphopantetheine binding"/>
    <property type="evidence" value="ECO:0007669"/>
    <property type="project" value="InterPro"/>
</dbReference>
<dbReference type="PROSITE" id="PS00012">
    <property type="entry name" value="PHOSPHOPANTETHEINE"/>
    <property type="match status" value="2"/>
</dbReference>
<dbReference type="NCBIfam" id="TIGR01733">
    <property type="entry name" value="AA-adenyl-dom"/>
    <property type="match status" value="2"/>
</dbReference>
<comment type="cofactor">
    <cofactor evidence="1">
        <name>pantetheine 4'-phosphate</name>
        <dbReference type="ChEBI" id="CHEBI:47942"/>
    </cofactor>
</comment>
<dbReference type="SUPFAM" id="SSF56801">
    <property type="entry name" value="Acetyl-CoA synthetase-like"/>
    <property type="match status" value="2"/>
</dbReference>
<evidence type="ECO:0000259" key="7">
    <source>
        <dbReference type="PROSITE" id="PS50075"/>
    </source>
</evidence>
<dbReference type="CDD" id="cd19543">
    <property type="entry name" value="DCL_NRPS"/>
    <property type="match status" value="1"/>
</dbReference>
<evidence type="ECO:0000256" key="4">
    <source>
        <dbReference type="ARBA" id="ARBA00022553"/>
    </source>
</evidence>
<dbReference type="CDD" id="cd19534">
    <property type="entry name" value="E_NRPS"/>
    <property type="match status" value="1"/>
</dbReference>
<dbReference type="InterPro" id="IPR006162">
    <property type="entry name" value="Ppantetheine_attach_site"/>
</dbReference>
<evidence type="ECO:0000256" key="5">
    <source>
        <dbReference type="ARBA" id="ARBA00022598"/>
    </source>
</evidence>
<dbReference type="Gene3D" id="3.40.50.980">
    <property type="match status" value="4"/>
</dbReference>
<dbReference type="SUPFAM" id="SSF52777">
    <property type="entry name" value="CoA-dependent acyltransferases"/>
    <property type="match status" value="6"/>
</dbReference>
<dbReference type="FunFam" id="3.30.559.30:FF:000001">
    <property type="entry name" value="Non-ribosomal peptide synthetase"/>
    <property type="match status" value="1"/>
</dbReference>
<dbReference type="GO" id="GO:0044550">
    <property type="term" value="P:secondary metabolite biosynthetic process"/>
    <property type="evidence" value="ECO:0007669"/>
    <property type="project" value="UniProtKB-ARBA"/>
</dbReference>
<organism evidence="8 9">
    <name type="scientific">Nitrospira defluvii</name>
    <dbReference type="NCBI Taxonomy" id="330214"/>
    <lineage>
        <taxon>Bacteria</taxon>
        <taxon>Pseudomonadati</taxon>
        <taxon>Nitrospirota</taxon>
        <taxon>Nitrospiria</taxon>
        <taxon>Nitrospirales</taxon>
        <taxon>Nitrospiraceae</taxon>
        <taxon>Nitrospira</taxon>
    </lineage>
</organism>
<dbReference type="InterPro" id="IPR023213">
    <property type="entry name" value="CAT-like_dom_sf"/>
</dbReference>
<gene>
    <name evidence="8" type="ORF">NIDE2160</name>
</gene>
<dbReference type="CDD" id="cd05930">
    <property type="entry name" value="A_NRPS"/>
    <property type="match status" value="1"/>
</dbReference>
<proteinExistence type="inferred from homology"/>
<dbReference type="eggNOG" id="COG1020">
    <property type="taxonomic scope" value="Bacteria"/>
</dbReference>
<dbReference type="InterPro" id="IPR000873">
    <property type="entry name" value="AMP-dep_synth/lig_dom"/>
</dbReference>
<dbReference type="Gene3D" id="3.30.559.10">
    <property type="entry name" value="Chloramphenicol acetyltransferase-like domain"/>
    <property type="match status" value="3"/>
</dbReference>
<dbReference type="GO" id="GO:0016874">
    <property type="term" value="F:ligase activity"/>
    <property type="evidence" value="ECO:0007669"/>
    <property type="project" value="UniProtKB-KW"/>
</dbReference>
<dbReference type="FunFam" id="3.30.300.30:FF:000010">
    <property type="entry name" value="Enterobactin synthetase component F"/>
    <property type="match status" value="2"/>
</dbReference>
<dbReference type="NCBIfam" id="NF003417">
    <property type="entry name" value="PRK04813.1"/>
    <property type="match status" value="2"/>
</dbReference>
<comment type="similarity">
    <text evidence="2">Belongs to the ATP-dependent AMP-binding enzyme family.</text>
</comment>
<reference evidence="8 9" key="1">
    <citation type="journal article" date="2010" name="Proc. Natl. Acad. Sci. U.S.A.">
        <title>A Nitrospira metagenome illuminates the physiology and evolution of globally important nitrite-oxidizing bacteria.</title>
        <authorList>
            <person name="Lucker S."/>
            <person name="Wagner M."/>
            <person name="Maixner F."/>
            <person name="Pelletier E."/>
            <person name="Koch H."/>
            <person name="Vacherie B."/>
            <person name="Rattei T."/>
            <person name="Sinninghe Damste J."/>
            <person name="Spieck E."/>
            <person name="Le Paslier D."/>
            <person name="Daims H."/>
        </authorList>
    </citation>
    <scope>NUCLEOTIDE SEQUENCE [LARGE SCALE GENOMIC DNA]</scope>
</reference>
<dbReference type="InterPro" id="IPR020806">
    <property type="entry name" value="PKS_PP-bd"/>
</dbReference>
<evidence type="ECO:0000313" key="9">
    <source>
        <dbReference type="Proteomes" id="UP000001660"/>
    </source>
</evidence>
<keyword evidence="6" id="KW-0677">Repeat</keyword>